<gene>
    <name evidence="2" type="ORF">DH2020_025387</name>
</gene>
<feature type="compositionally biased region" description="Basic and acidic residues" evidence="1">
    <location>
        <begin position="109"/>
        <end position="123"/>
    </location>
</feature>
<accession>A0ABR0VZY8</accession>
<keyword evidence="3" id="KW-1185">Reference proteome</keyword>
<name>A0ABR0VZY8_REHGL</name>
<proteinExistence type="predicted"/>
<organism evidence="2 3">
    <name type="scientific">Rehmannia glutinosa</name>
    <name type="common">Chinese foxglove</name>
    <dbReference type="NCBI Taxonomy" id="99300"/>
    <lineage>
        <taxon>Eukaryota</taxon>
        <taxon>Viridiplantae</taxon>
        <taxon>Streptophyta</taxon>
        <taxon>Embryophyta</taxon>
        <taxon>Tracheophyta</taxon>
        <taxon>Spermatophyta</taxon>
        <taxon>Magnoliopsida</taxon>
        <taxon>eudicotyledons</taxon>
        <taxon>Gunneridae</taxon>
        <taxon>Pentapetalae</taxon>
        <taxon>asterids</taxon>
        <taxon>lamiids</taxon>
        <taxon>Lamiales</taxon>
        <taxon>Orobanchaceae</taxon>
        <taxon>Rehmannieae</taxon>
        <taxon>Rehmannia</taxon>
    </lineage>
</organism>
<protein>
    <submittedName>
        <fullName evidence="2">Uncharacterized protein</fullName>
    </submittedName>
</protein>
<dbReference type="Proteomes" id="UP001318860">
    <property type="component" value="Unassembled WGS sequence"/>
</dbReference>
<evidence type="ECO:0000313" key="3">
    <source>
        <dbReference type="Proteomes" id="UP001318860"/>
    </source>
</evidence>
<evidence type="ECO:0000313" key="2">
    <source>
        <dbReference type="EMBL" id="KAK6140855.1"/>
    </source>
</evidence>
<reference evidence="2 3" key="1">
    <citation type="journal article" date="2021" name="Comput. Struct. Biotechnol. J.">
        <title>De novo genome assembly of the potent medicinal plant Rehmannia glutinosa using nanopore technology.</title>
        <authorList>
            <person name="Ma L."/>
            <person name="Dong C."/>
            <person name="Song C."/>
            <person name="Wang X."/>
            <person name="Zheng X."/>
            <person name="Niu Y."/>
            <person name="Chen S."/>
            <person name="Feng W."/>
        </authorList>
    </citation>
    <scope>NUCLEOTIDE SEQUENCE [LARGE SCALE GENOMIC DNA]</scope>
    <source>
        <strain evidence="2">DH-2019</strain>
    </source>
</reference>
<dbReference type="EMBL" id="JABTTQ020000233">
    <property type="protein sequence ID" value="KAK6140855.1"/>
    <property type="molecule type" value="Genomic_DNA"/>
</dbReference>
<comment type="caution">
    <text evidence="2">The sequence shown here is derived from an EMBL/GenBank/DDBJ whole genome shotgun (WGS) entry which is preliminary data.</text>
</comment>
<evidence type="ECO:0000256" key="1">
    <source>
        <dbReference type="SAM" id="MobiDB-lite"/>
    </source>
</evidence>
<sequence>MGRTEDRVAAMRDKEPMSELERLQAEVREMKKRMSGQDVGEHEPLRGYVKRFNSAALDVPSATQEVLSSALSQGLQESDFFKSIAKRPAKNFDDLLASAEKYVNLEQAQKGKKDKSREKEEGQGRGAACRI</sequence>
<feature type="region of interest" description="Disordered" evidence="1">
    <location>
        <begin position="1"/>
        <end position="20"/>
    </location>
</feature>
<feature type="region of interest" description="Disordered" evidence="1">
    <location>
        <begin position="106"/>
        <end position="131"/>
    </location>
</feature>